<proteinExistence type="predicted"/>
<dbReference type="RefSeq" id="WP_048435525.1">
    <property type="nucleotide sequence ID" value="NZ_LWHQ01000008.1"/>
</dbReference>
<feature type="region of interest" description="Disordered" evidence="1">
    <location>
        <begin position="26"/>
        <end position="66"/>
    </location>
</feature>
<evidence type="ECO:0000256" key="1">
    <source>
        <dbReference type="SAM" id="MobiDB-lite"/>
    </source>
</evidence>
<reference evidence="2 3" key="1">
    <citation type="submission" date="2016-04" db="EMBL/GenBank/DDBJ databases">
        <authorList>
            <person name="Evans L.H."/>
            <person name="Alamgir A."/>
            <person name="Owens N."/>
            <person name="Weber N.D."/>
            <person name="Virtaneva K."/>
            <person name="Barbian K."/>
            <person name="Babar A."/>
            <person name="Rosenke K."/>
        </authorList>
    </citation>
    <scope>NUCLEOTIDE SEQUENCE [LARGE SCALE GENOMIC DNA]</scope>
    <source>
        <strain evidence="2 3">PMB02</strain>
    </source>
</reference>
<evidence type="ECO:0000313" key="2">
    <source>
        <dbReference type="EMBL" id="OAS26848.1"/>
    </source>
</evidence>
<organism evidence="2 3">
    <name type="scientific">Methylobacterium platani</name>
    <dbReference type="NCBI Taxonomy" id="427683"/>
    <lineage>
        <taxon>Bacteria</taxon>
        <taxon>Pseudomonadati</taxon>
        <taxon>Pseudomonadota</taxon>
        <taxon>Alphaproteobacteria</taxon>
        <taxon>Hyphomicrobiales</taxon>
        <taxon>Methylobacteriaceae</taxon>
        <taxon>Methylobacterium</taxon>
    </lineage>
</organism>
<gene>
    <name evidence="2" type="ORF">A5481_03820</name>
</gene>
<comment type="caution">
    <text evidence="2">The sequence shown here is derived from an EMBL/GenBank/DDBJ whole genome shotgun (WGS) entry which is preliminary data.</text>
</comment>
<accession>A0A179SG81</accession>
<name>A0A179SG81_9HYPH</name>
<evidence type="ECO:0000313" key="3">
    <source>
        <dbReference type="Proteomes" id="UP000078316"/>
    </source>
</evidence>
<dbReference type="Proteomes" id="UP000078316">
    <property type="component" value="Unassembled WGS sequence"/>
</dbReference>
<dbReference type="AlphaFoldDB" id="A0A179SG81"/>
<protein>
    <submittedName>
        <fullName evidence="2">Uncharacterized protein</fullName>
    </submittedName>
</protein>
<dbReference type="EMBL" id="LWHQ01000008">
    <property type="protein sequence ID" value="OAS26848.1"/>
    <property type="molecule type" value="Genomic_DNA"/>
</dbReference>
<sequence length="66" mass="6817">MRRSDLRSVAGVPSARIGLHGGITIVPTGTSTGRRGCDASGTPSFSRAGGWNEAPYGFRPIRSDAA</sequence>